<organism evidence="1 2">
    <name type="scientific">Entamoeba invadens IP1</name>
    <dbReference type="NCBI Taxonomy" id="370355"/>
    <lineage>
        <taxon>Eukaryota</taxon>
        <taxon>Amoebozoa</taxon>
        <taxon>Evosea</taxon>
        <taxon>Archamoebae</taxon>
        <taxon>Mastigamoebida</taxon>
        <taxon>Entamoebidae</taxon>
        <taxon>Entamoeba</taxon>
    </lineage>
</organism>
<sequence length="507" mass="56897">MNCKYKMSKLSTLAYFQVYNYVPLRFLYSLLFVNKKNRNLISMLTETICEESYLPHIAHTPFLNTLTIQTKNPSLGVKDLSVVKTLSKLQRISIDADITVDQLTQILAPKLTSLSVSFCESGEEANTKFIDTISGQTTLQQLSIAKDFSKHNRFSLTKEVASLSNLQNLTSLKVFCFCSSFTTITTLVALNVFVADSTYFNQHIGEFLACRRLRSLTLRNYFTRFSQIENVTKLTHLTSMDITESEVGSDPLISSLTTMSNLKCLHATLTADAQDLPSFSQTPDYFHFLGDVFVERGLDTTMHIPQGLRLKALNICNEYDGDFTDIAKLFTLGFECLRVLSPTVNIGKVRTLGREVIKDFVLKDVQHIEAPNEFTRFISLSSIDIVNSVVPTEVFQVQHLKRLMLAMVKQIDLQPVSQLVSLESLVLKDIPTCINIGSVTTIPHLFNLTLVNISGDLKPLTLLQKGARLITSKNLIDDALTNSLELKGVVMEQFNEIVEDDISDEVN</sequence>
<dbReference type="SUPFAM" id="SSF52047">
    <property type="entry name" value="RNI-like"/>
    <property type="match status" value="1"/>
</dbReference>
<gene>
    <name evidence="1" type="ORF">EIN_031450</name>
</gene>
<name>A0A0A1TY83_ENTIV</name>
<dbReference type="RefSeq" id="XP_004185780.1">
    <property type="nucleotide sequence ID" value="XM_004185732.1"/>
</dbReference>
<dbReference type="InterPro" id="IPR032675">
    <property type="entry name" value="LRR_dom_sf"/>
</dbReference>
<dbReference type="KEGG" id="eiv:EIN_031450"/>
<protein>
    <submittedName>
        <fullName evidence="1">Uncharacterized protein</fullName>
    </submittedName>
</protein>
<dbReference type="SUPFAM" id="SSF52058">
    <property type="entry name" value="L domain-like"/>
    <property type="match status" value="1"/>
</dbReference>
<evidence type="ECO:0000313" key="1">
    <source>
        <dbReference type="EMBL" id="ELP86434.1"/>
    </source>
</evidence>
<dbReference type="AlphaFoldDB" id="A0A0A1TY83"/>
<accession>A0A0A1TY83</accession>
<keyword evidence="2" id="KW-1185">Reference proteome</keyword>
<proteinExistence type="predicted"/>
<dbReference type="GeneID" id="14885433"/>
<dbReference type="EMBL" id="KB206969">
    <property type="protein sequence ID" value="ELP86434.1"/>
    <property type="molecule type" value="Genomic_DNA"/>
</dbReference>
<reference evidence="1 2" key="1">
    <citation type="submission" date="2012-10" db="EMBL/GenBank/DDBJ databases">
        <authorList>
            <person name="Zafar N."/>
            <person name="Inman J."/>
            <person name="Hall N."/>
            <person name="Lorenzi H."/>
            <person name="Caler E."/>
        </authorList>
    </citation>
    <scope>NUCLEOTIDE SEQUENCE [LARGE SCALE GENOMIC DNA]</scope>
    <source>
        <strain evidence="1 2">IP1</strain>
    </source>
</reference>
<dbReference type="Proteomes" id="UP000014680">
    <property type="component" value="Unassembled WGS sequence"/>
</dbReference>
<evidence type="ECO:0000313" key="2">
    <source>
        <dbReference type="Proteomes" id="UP000014680"/>
    </source>
</evidence>
<dbReference type="VEuPathDB" id="AmoebaDB:EIN_031450"/>
<dbReference type="Gene3D" id="3.80.10.10">
    <property type="entry name" value="Ribonuclease Inhibitor"/>
    <property type="match status" value="1"/>
</dbReference>